<sequence>MVKATPTNAFLGSLSAYESFDLTPHIGTQFPSTATQLSQLIEDDQKIKDLSTLVSHRGVVFFKKQDLTIDQQRVLGRKLGKLSWDGHPETSDLHIHPISEDVPEVGGKDVSIISNKEGVPFAQKYRSGRASSGWHSDITFEPVPSDYAILKLHSLPDVGGDTLWASAYEAYDRLSPRFAAFLEGLTAVHNADFFNAYNKSQGRPLQLERGAPENVGENLTAVHPVIRTNPVTGFKGLFVNKSFTKRIVELSVEESDDLLEYLTRHVSENHDLQVRFHWEKDDIAIWDNRSTFHTATRDFDQRILRQGNRIVSLGEKPFFDPNSKSRREVLGISD</sequence>
<dbReference type="SUPFAM" id="SSF51197">
    <property type="entry name" value="Clavaminate synthase-like"/>
    <property type="match status" value="1"/>
</dbReference>
<dbReference type="PANTHER" id="PTHR30468:SF10">
    <property type="entry name" value="TAUD_TFDA-LIKE DOMAIN-CONTAINING PROTEIN"/>
    <property type="match status" value="1"/>
</dbReference>
<accession>A0A0D7BCZ3</accession>
<gene>
    <name evidence="7" type="ORF">CYLTODRAFT_489836</name>
</gene>
<evidence type="ECO:0000259" key="6">
    <source>
        <dbReference type="Pfam" id="PF02668"/>
    </source>
</evidence>
<keyword evidence="8" id="KW-1185">Reference proteome</keyword>
<dbReference type="InterPro" id="IPR051323">
    <property type="entry name" value="AtsK-like"/>
</dbReference>
<evidence type="ECO:0000256" key="3">
    <source>
        <dbReference type="ARBA" id="ARBA00022964"/>
    </source>
</evidence>
<dbReference type="Gene3D" id="3.60.130.10">
    <property type="entry name" value="Clavaminate synthase-like"/>
    <property type="match status" value="1"/>
</dbReference>
<dbReference type="GO" id="GO:0046872">
    <property type="term" value="F:metal ion binding"/>
    <property type="evidence" value="ECO:0007669"/>
    <property type="project" value="UniProtKB-KW"/>
</dbReference>
<dbReference type="STRING" id="1314674.A0A0D7BCZ3"/>
<dbReference type="InterPro" id="IPR042098">
    <property type="entry name" value="TauD-like_sf"/>
</dbReference>
<keyword evidence="5" id="KW-0408">Iron</keyword>
<name>A0A0D7BCZ3_9AGAR</name>
<keyword evidence="3 7" id="KW-0223">Dioxygenase</keyword>
<reference evidence="7 8" key="1">
    <citation type="journal article" date="2015" name="Fungal Genet. Biol.">
        <title>Evolution of novel wood decay mechanisms in Agaricales revealed by the genome sequences of Fistulina hepatica and Cylindrobasidium torrendii.</title>
        <authorList>
            <person name="Floudas D."/>
            <person name="Held B.W."/>
            <person name="Riley R."/>
            <person name="Nagy L.G."/>
            <person name="Koehler G."/>
            <person name="Ransdell A.S."/>
            <person name="Younus H."/>
            <person name="Chow J."/>
            <person name="Chiniquy J."/>
            <person name="Lipzen A."/>
            <person name="Tritt A."/>
            <person name="Sun H."/>
            <person name="Haridas S."/>
            <person name="LaButti K."/>
            <person name="Ohm R.A."/>
            <person name="Kues U."/>
            <person name="Blanchette R.A."/>
            <person name="Grigoriev I.V."/>
            <person name="Minto R.E."/>
            <person name="Hibbett D.S."/>
        </authorList>
    </citation>
    <scope>NUCLEOTIDE SEQUENCE [LARGE SCALE GENOMIC DNA]</scope>
    <source>
        <strain evidence="7 8">FP15055 ss-10</strain>
    </source>
</reference>
<protein>
    <submittedName>
        <fullName evidence="7">Taurine catabolism dioxygenase</fullName>
    </submittedName>
</protein>
<dbReference type="InterPro" id="IPR003819">
    <property type="entry name" value="TauD/TfdA-like"/>
</dbReference>
<keyword evidence="4" id="KW-0560">Oxidoreductase</keyword>
<evidence type="ECO:0000256" key="5">
    <source>
        <dbReference type="ARBA" id="ARBA00023004"/>
    </source>
</evidence>
<evidence type="ECO:0000256" key="4">
    <source>
        <dbReference type="ARBA" id="ARBA00023002"/>
    </source>
</evidence>
<keyword evidence="2" id="KW-0479">Metal-binding</keyword>
<evidence type="ECO:0000313" key="7">
    <source>
        <dbReference type="EMBL" id="KIY68363.1"/>
    </source>
</evidence>
<dbReference type="OrthoDB" id="10257314at2759"/>
<dbReference type="PANTHER" id="PTHR30468">
    <property type="entry name" value="ALPHA-KETOGLUTARATE-DEPENDENT SULFONATE DIOXYGENASE"/>
    <property type="match status" value="1"/>
</dbReference>
<comment type="similarity">
    <text evidence="1">Belongs to the TfdA dioxygenase family.</text>
</comment>
<organism evidence="7 8">
    <name type="scientific">Cylindrobasidium torrendii FP15055 ss-10</name>
    <dbReference type="NCBI Taxonomy" id="1314674"/>
    <lineage>
        <taxon>Eukaryota</taxon>
        <taxon>Fungi</taxon>
        <taxon>Dikarya</taxon>
        <taxon>Basidiomycota</taxon>
        <taxon>Agaricomycotina</taxon>
        <taxon>Agaricomycetes</taxon>
        <taxon>Agaricomycetidae</taxon>
        <taxon>Agaricales</taxon>
        <taxon>Marasmiineae</taxon>
        <taxon>Physalacriaceae</taxon>
        <taxon>Cylindrobasidium</taxon>
    </lineage>
</organism>
<dbReference type="AlphaFoldDB" id="A0A0D7BCZ3"/>
<evidence type="ECO:0000313" key="8">
    <source>
        <dbReference type="Proteomes" id="UP000054007"/>
    </source>
</evidence>
<dbReference type="GO" id="GO:0005737">
    <property type="term" value="C:cytoplasm"/>
    <property type="evidence" value="ECO:0007669"/>
    <property type="project" value="TreeGrafter"/>
</dbReference>
<feature type="domain" description="TauD/TfdA-like" evidence="6">
    <location>
        <begin position="19"/>
        <end position="304"/>
    </location>
</feature>
<dbReference type="Pfam" id="PF02668">
    <property type="entry name" value="TauD"/>
    <property type="match status" value="1"/>
</dbReference>
<dbReference type="EMBL" id="KN880504">
    <property type="protein sequence ID" value="KIY68363.1"/>
    <property type="molecule type" value="Genomic_DNA"/>
</dbReference>
<proteinExistence type="inferred from homology"/>
<evidence type="ECO:0000256" key="1">
    <source>
        <dbReference type="ARBA" id="ARBA00005896"/>
    </source>
</evidence>
<dbReference type="Proteomes" id="UP000054007">
    <property type="component" value="Unassembled WGS sequence"/>
</dbReference>
<evidence type="ECO:0000256" key="2">
    <source>
        <dbReference type="ARBA" id="ARBA00022723"/>
    </source>
</evidence>
<dbReference type="GO" id="GO:0016706">
    <property type="term" value="F:2-oxoglutarate-dependent dioxygenase activity"/>
    <property type="evidence" value="ECO:0007669"/>
    <property type="project" value="TreeGrafter"/>
</dbReference>